<dbReference type="Proteomes" id="UP000572072">
    <property type="component" value="Unassembled WGS sequence"/>
</dbReference>
<keyword evidence="1" id="KW-1133">Transmembrane helix</keyword>
<organism evidence="3 4">
    <name type="scientific">Vibrio rotiferianus</name>
    <dbReference type="NCBI Taxonomy" id="190895"/>
    <lineage>
        <taxon>Bacteria</taxon>
        <taxon>Pseudomonadati</taxon>
        <taxon>Pseudomonadota</taxon>
        <taxon>Gammaproteobacteria</taxon>
        <taxon>Vibrionales</taxon>
        <taxon>Vibrionaceae</taxon>
        <taxon>Vibrio</taxon>
    </lineage>
</organism>
<dbReference type="Pfam" id="PF07811">
    <property type="entry name" value="TadE"/>
    <property type="match status" value="1"/>
</dbReference>
<proteinExistence type="predicted"/>
<accession>A0A7Y4E0F9</accession>
<comment type="caution">
    <text evidence="3">The sequence shown here is derived from an EMBL/GenBank/DDBJ whole genome shotgun (WGS) entry which is preliminary data.</text>
</comment>
<evidence type="ECO:0000259" key="2">
    <source>
        <dbReference type="Pfam" id="PF07811"/>
    </source>
</evidence>
<keyword evidence="1" id="KW-0812">Transmembrane</keyword>
<name>A0A7Y4E0F9_9VIBR</name>
<reference evidence="3 4" key="1">
    <citation type="submission" date="2019-08" db="EMBL/GenBank/DDBJ databases">
        <title>Draft genome sequencing and comparative genomics of hatchery-associated Vibrios.</title>
        <authorList>
            <person name="Kehlet-Delgado H."/>
            <person name="Mueller R.S."/>
        </authorList>
    </citation>
    <scope>NUCLEOTIDE SEQUENCE [LARGE SCALE GENOMIC DNA]</scope>
    <source>
        <strain evidence="3 4">00-78-3</strain>
    </source>
</reference>
<evidence type="ECO:0000313" key="3">
    <source>
        <dbReference type="EMBL" id="NOH47172.1"/>
    </source>
</evidence>
<dbReference type="InterPro" id="IPR012495">
    <property type="entry name" value="TadE-like_dom"/>
</dbReference>
<feature type="domain" description="TadE-like" evidence="2">
    <location>
        <begin position="10"/>
        <end position="52"/>
    </location>
</feature>
<evidence type="ECO:0000313" key="4">
    <source>
        <dbReference type="Proteomes" id="UP000572072"/>
    </source>
</evidence>
<sequence>MVVGKIRQIGTALIEFTIVAFFYMIIFFTIVDFGVFGYVKLTMQHAVREGSRYAITGRADLDPNNGGDRSAAILAKIDDASDGLLSKVTSNNNIRVEDIDGNSVAGFGQPRQLISIHVDCEWPSFSPFIRPFVQNGHYKFTVSSAMKNEAF</sequence>
<gene>
    <name evidence="3" type="ORF">F0262_03770</name>
</gene>
<dbReference type="RefSeq" id="WP_171357097.1">
    <property type="nucleotide sequence ID" value="NZ_VTYN01000003.1"/>
</dbReference>
<evidence type="ECO:0000256" key="1">
    <source>
        <dbReference type="SAM" id="Phobius"/>
    </source>
</evidence>
<dbReference type="AlphaFoldDB" id="A0A7Y4E0F9"/>
<keyword evidence="1" id="KW-0472">Membrane</keyword>
<protein>
    <submittedName>
        <fullName evidence="3">Pilus assembly protein</fullName>
    </submittedName>
</protein>
<dbReference type="EMBL" id="VTYN01000003">
    <property type="protein sequence ID" value="NOH47172.1"/>
    <property type="molecule type" value="Genomic_DNA"/>
</dbReference>
<feature type="transmembrane region" description="Helical" evidence="1">
    <location>
        <begin position="12"/>
        <end position="39"/>
    </location>
</feature>